<dbReference type="PANTHER" id="PTHR43244">
    <property type="match status" value="1"/>
</dbReference>
<evidence type="ECO:0000313" key="2">
    <source>
        <dbReference type="EMBL" id="GAA2366796.1"/>
    </source>
</evidence>
<dbReference type="InterPro" id="IPR011251">
    <property type="entry name" value="Luciferase-like_dom"/>
</dbReference>
<evidence type="ECO:0000313" key="3">
    <source>
        <dbReference type="Proteomes" id="UP001501170"/>
    </source>
</evidence>
<organism evidence="2 3">
    <name type="scientific">Gordonia cholesterolivorans</name>
    <dbReference type="NCBI Taxonomy" id="559625"/>
    <lineage>
        <taxon>Bacteria</taxon>
        <taxon>Bacillati</taxon>
        <taxon>Actinomycetota</taxon>
        <taxon>Actinomycetes</taxon>
        <taxon>Mycobacteriales</taxon>
        <taxon>Gordoniaceae</taxon>
        <taxon>Gordonia</taxon>
    </lineage>
</organism>
<keyword evidence="3" id="KW-1185">Reference proteome</keyword>
<sequence length="357" mass="38707">MYVDTTIVCRLEQMGAASAAAESAGYDGVWTFEGAHDPFLPLLLAAERTERVRLGTSVAIAFARNPMLLATTAWDLQAYSRGRFVLGLGTQIKPHITRRYGMPWSRPADRIRDMVTAIRAIWDSWETGGRLDHRGEFYQHTLMPPLFRPDAREVEGFGPPPIWLAGVGPRMTAVAGETADGFLSHPLCPPAFLRETTLPALAAGAASARRRVPEVHHSAMVITGRDAADRAAAREAVRTQVAFYGSTPAYHPVLEAVGRAELGPRLHELSRAGDWTAMAQMVDDALVDAVAVTVDDIGSGAAELVDRYGPWVDRLGFNTPYRADPALLADLAAAVREAAVTRSAPPPCPARDPRPDR</sequence>
<dbReference type="Proteomes" id="UP001501170">
    <property type="component" value="Unassembled WGS sequence"/>
</dbReference>
<dbReference type="Gene3D" id="3.20.20.30">
    <property type="entry name" value="Luciferase-like domain"/>
    <property type="match status" value="1"/>
</dbReference>
<proteinExistence type="predicted"/>
<dbReference type="Pfam" id="PF00296">
    <property type="entry name" value="Bac_luciferase"/>
    <property type="match status" value="1"/>
</dbReference>
<dbReference type="InterPro" id="IPR019919">
    <property type="entry name" value="Lucif-like_OxRdtase_MSMEG_2256"/>
</dbReference>
<accession>A0ABN3H1T9</accession>
<dbReference type="InterPro" id="IPR050564">
    <property type="entry name" value="F420-G6PD/mer"/>
</dbReference>
<protein>
    <submittedName>
        <fullName evidence="2">TIGR03617 family F420-dependent LLM class oxidoreductase</fullName>
    </submittedName>
</protein>
<dbReference type="CDD" id="cd01097">
    <property type="entry name" value="Tetrahydromethanopterin_reductase"/>
    <property type="match status" value="1"/>
</dbReference>
<gene>
    <name evidence="2" type="ORF">GCM10009855_02640</name>
</gene>
<dbReference type="EMBL" id="BAAARB010000001">
    <property type="protein sequence ID" value="GAA2366796.1"/>
    <property type="molecule type" value="Genomic_DNA"/>
</dbReference>
<name>A0ABN3H1T9_9ACTN</name>
<dbReference type="InterPro" id="IPR036661">
    <property type="entry name" value="Luciferase-like_sf"/>
</dbReference>
<feature type="domain" description="Luciferase-like" evidence="1">
    <location>
        <begin position="12"/>
        <end position="308"/>
    </location>
</feature>
<dbReference type="NCBIfam" id="TIGR03617">
    <property type="entry name" value="F420_MSMEG_2256"/>
    <property type="match status" value="1"/>
</dbReference>
<evidence type="ECO:0000259" key="1">
    <source>
        <dbReference type="Pfam" id="PF00296"/>
    </source>
</evidence>
<comment type="caution">
    <text evidence="2">The sequence shown here is derived from an EMBL/GenBank/DDBJ whole genome shotgun (WGS) entry which is preliminary data.</text>
</comment>
<reference evidence="2 3" key="1">
    <citation type="journal article" date="2019" name="Int. J. Syst. Evol. Microbiol.">
        <title>The Global Catalogue of Microorganisms (GCM) 10K type strain sequencing project: providing services to taxonomists for standard genome sequencing and annotation.</title>
        <authorList>
            <consortium name="The Broad Institute Genomics Platform"/>
            <consortium name="The Broad Institute Genome Sequencing Center for Infectious Disease"/>
            <person name="Wu L."/>
            <person name="Ma J."/>
        </authorList>
    </citation>
    <scope>NUCLEOTIDE SEQUENCE [LARGE SCALE GENOMIC DNA]</scope>
    <source>
        <strain evidence="2 3">JCM 16227</strain>
    </source>
</reference>
<dbReference type="SUPFAM" id="SSF51679">
    <property type="entry name" value="Bacterial luciferase-like"/>
    <property type="match status" value="1"/>
</dbReference>
<dbReference type="PANTHER" id="PTHR43244:SF2">
    <property type="entry name" value="CONSERVED HYPOTHETICAL ALANINE AND PROLINE-RICH PROTEIN"/>
    <property type="match status" value="1"/>
</dbReference>